<feature type="transmembrane region" description="Helical" evidence="1">
    <location>
        <begin position="156"/>
        <end position="175"/>
    </location>
</feature>
<evidence type="ECO:0008006" key="4">
    <source>
        <dbReference type="Google" id="ProtNLM"/>
    </source>
</evidence>
<feature type="transmembrane region" description="Helical" evidence="1">
    <location>
        <begin position="95"/>
        <end position="118"/>
    </location>
</feature>
<organism evidence="2 3">
    <name type="scientific">Azospirillum humicireducens</name>
    <dbReference type="NCBI Taxonomy" id="1226968"/>
    <lineage>
        <taxon>Bacteria</taxon>
        <taxon>Pseudomonadati</taxon>
        <taxon>Pseudomonadota</taxon>
        <taxon>Alphaproteobacteria</taxon>
        <taxon>Rhodospirillales</taxon>
        <taxon>Azospirillaceae</taxon>
        <taxon>Azospirillum</taxon>
    </lineage>
</organism>
<feature type="transmembrane region" description="Helical" evidence="1">
    <location>
        <begin position="376"/>
        <end position="397"/>
    </location>
</feature>
<protein>
    <recommendedName>
        <fullName evidence="4">Glycosyltransferase RgtA/B/C/D-like domain-containing protein</fullName>
    </recommendedName>
</protein>
<feature type="transmembrane region" description="Helical" evidence="1">
    <location>
        <begin position="321"/>
        <end position="339"/>
    </location>
</feature>
<keyword evidence="1" id="KW-0472">Membrane</keyword>
<keyword evidence="3" id="KW-1185">Reference proteome</keyword>
<keyword evidence="1" id="KW-1133">Transmembrane helix</keyword>
<feature type="transmembrane region" description="Helical" evidence="1">
    <location>
        <begin position="345"/>
        <end position="364"/>
    </location>
</feature>
<dbReference type="Proteomes" id="UP000077405">
    <property type="component" value="Plasmid pYZ4"/>
</dbReference>
<dbReference type="EMBL" id="CP028905">
    <property type="protein sequence ID" value="AWB08104.1"/>
    <property type="molecule type" value="Genomic_DNA"/>
</dbReference>
<sequence>MMSKPIGTAADRLLVLLLGLAATLPFVNYHARLVLEPDFPLDAIGLYVRTIRDWSWGRLPAPSAAVYFDGHSMIYAVATYAYEMVAGLFGRTPSFVHSAVVSVGLVNAAAHILATLVFFSTAKLLTGERLVALCVTVLFAISPQFLTIGLERVDRLMIFPLVVLMHASVVILRGGGGVRLGAAVGAAMALLAATKISGFLFAVLPVSALSIAFAGRGAWQAGVWRGIARRLGSTLAVAVAVGGPLLAILMLRQILYYDGFIERLKAGYGMQMLWTAVLPSTPRFYYNIDLFAGYGQVFLLLSLAAFIAVVIHGLRNRDLCCLWLSFNFILFSALGFAAFKYDRGGYHLVPLYLYALAIAGGLARRGAHRMPVRGRIPGRLAAALPVLCLLVPVAVVARNYTDVAAVAWGRPEAIERTRFEPRDWIVRHFAAGSRICMLGGSEWAGPALKDTEMRIVTTPFDFPYLDVPAMGNFVTPRPYQIRSACDAMVFNDFHKGLYPGFLRLQGHDARAAEWETLFRSMSDAYPPVVFASDHPAYYVSKIEIHDLRGPPSAGAAQPEWEMTDPKLSPGAAVRIGETGLTIGDADFPLRRGRFAGSVDVAGLHIHNAASEVDGKGAAISVQGWAVDLERREMALWLLLVRGSHLQAVSRVELVRRPDVAAHFTQPDLQLAGFRGCLPLAGDWGGGDEPILLFVLQHDGTAAEMPLPPLRKSGADDPGVCH</sequence>
<feature type="transmembrane region" description="Helical" evidence="1">
    <location>
        <begin position="130"/>
        <end position="150"/>
    </location>
</feature>
<feature type="transmembrane region" description="Helical" evidence="1">
    <location>
        <begin position="291"/>
        <end position="314"/>
    </location>
</feature>
<evidence type="ECO:0000313" key="2">
    <source>
        <dbReference type="EMBL" id="AWB08104.1"/>
    </source>
</evidence>
<keyword evidence="2" id="KW-0614">Plasmid</keyword>
<evidence type="ECO:0000256" key="1">
    <source>
        <dbReference type="SAM" id="Phobius"/>
    </source>
</evidence>
<evidence type="ECO:0000313" key="3">
    <source>
        <dbReference type="Proteomes" id="UP000077405"/>
    </source>
</evidence>
<geneLocation type="plasmid" evidence="2 3">
    <name>pYZ4</name>
</geneLocation>
<feature type="transmembrane region" description="Helical" evidence="1">
    <location>
        <begin position="187"/>
        <end position="214"/>
    </location>
</feature>
<dbReference type="AlphaFoldDB" id="A0A2R4VUK6"/>
<name>A0A2R4VUK6_9PROT</name>
<gene>
    <name evidence="2" type="ORF">A6A40_24025</name>
</gene>
<feature type="transmembrane region" description="Helical" evidence="1">
    <location>
        <begin position="12"/>
        <end position="31"/>
    </location>
</feature>
<reference evidence="2 3" key="1">
    <citation type="submission" date="2018-04" db="EMBL/GenBank/DDBJ databases">
        <title>Complete genome sequence of the nitrogen-fixing bacterium Azospirillum humicireducens type strain SgZ-5.</title>
        <authorList>
            <person name="Yu Z."/>
        </authorList>
    </citation>
    <scope>NUCLEOTIDE SEQUENCE [LARGE SCALE GENOMIC DNA]</scope>
    <source>
        <strain evidence="2 3">SgZ-5</strain>
        <plasmid evidence="2 3">pYZ4</plasmid>
    </source>
</reference>
<keyword evidence="1" id="KW-0812">Transmembrane</keyword>
<dbReference type="KEGG" id="ahu:A6A40_24025"/>
<feature type="transmembrane region" description="Helical" evidence="1">
    <location>
        <begin position="234"/>
        <end position="255"/>
    </location>
</feature>
<accession>A0A2R4VUK6</accession>
<proteinExistence type="predicted"/>